<sequence length="409" mass="46124">MLREFRIKNYKSIEELTLQLGRFNVFIGENGAGKSNILEALALTGAADAGKLDNEFLASRGIRVTSPQLMRSAFDGTNENRPIVTTLRTHDGATFSYTLSNDNKPYSSWTSHVNITPGRSKEVLGSFSRMFETYMSKLPAEERISFAKELSEQLRTAVEILENSDGRQPDKDFTPVRIPLREDFRFDLRSTSTSIADFVIYSPENSALREFQKEGQIEPLGVNGEGLLKLLQVLQTEQPKSFKAIRDALRMLSWFDDLTVVYDGSRADLSIVDCFIDSQIRSIDQRSANEGFLYVAFYFALLSTDLTPKVFAVDNIDASLNPKLCEQMTKKLASLAKRNRKQVILTTHNPAVLDGLDLNDSQQRLFIVSRDLKGRTKVRRFQKSMPEGFPTRLSELFLRGTIGGLPKSF</sequence>
<dbReference type="InterPro" id="IPR027417">
    <property type="entry name" value="P-loop_NTPase"/>
</dbReference>
<dbReference type="PANTHER" id="PTHR43581">
    <property type="entry name" value="ATP/GTP PHOSPHATASE"/>
    <property type="match status" value="1"/>
</dbReference>
<dbReference type="SUPFAM" id="SSF52540">
    <property type="entry name" value="P-loop containing nucleoside triphosphate hydrolases"/>
    <property type="match status" value="1"/>
</dbReference>
<organism evidence="2 3">
    <name type="scientific">Sphingomonas kaistensis</name>
    <dbReference type="NCBI Taxonomy" id="298708"/>
    <lineage>
        <taxon>Bacteria</taxon>
        <taxon>Pseudomonadati</taxon>
        <taxon>Pseudomonadota</taxon>
        <taxon>Alphaproteobacteria</taxon>
        <taxon>Sphingomonadales</taxon>
        <taxon>Sphingomonadaceae</taxon>
        <taxon>Sphingomonas</taxon>
    </lineage>
</organism>
<dbReference type="InterPro" id="IPR051396">
    <property type="entry name" value="Bact_Antivir_Def_Nuclease"/>
</dbReference>
<reference evidence="2 3" key="1">
    <citation type="submission" date="2024-02" db="EMBL/GenBank/DDBJ databases">
        <title>Full genome sequence of Sphingomonas kaistensis.</title>
        <authorList>
            <person name="Poletto B.L."/>
            <person name="Silva G."/>
            <person name="Galante D."/>
            <person name="Campos K.R."/>
            <person name="Santos M.B.N."/>
            <person name="Sacchi C.T."/>
        </authorList>
    </citation>
    <scope>NUCLEOTIDE SEQUENCE [LARGE SCALE GENOMIC DNA]</scope>
    <source>
        <strain evidence="2 3">MA4R</strain>
    </source>
</reference>
<dbReference type="Gene3D" id="3.40.50.300">
    <property type="entry name" value="P-loop containing nucleotide triphosphate hydrolases"/>
    <property type="match status" value="2"/>
</dbReference>
<evidence type="ECO:0000259" key="1">
    <source>
        <dbReference type="Pfam" id="PF13304"/>
    </source>
</evidence>
<dbReference type="PIRSF" id="PIRSF029347">
    <property type="entry name" value="RecF"/>
    <property type="match status" value="1"/>
</dbReference>
<proteinExistence type="predicted"/>
<accession>A0ABZ2G0N8</accession>
<evidence type="ECO:0000313" key="3">
    <source>
        <dbReference type="Proteomes" id="UP001382935"/>
    </source>
</evidence>
<keyword evidence="3" id="KW-1185">Reference proteome</keyword>
<dbReference type="PANTHER" id="PTHR43581:SF2">
    <property type="entry name" value="EXCINUCLEASE ATPASE SUBUNIT"/>
    <property type="match status" value="1"/>
</dbReference>
<evidence type="ECO:0000313" key="2">
    <source>
        <dbReference type="EMBL" id="WWM70661.1"/>
    </source>
</evidence>
<protein>
    <submittedName>
        <fullName evidence="2">AAA family ATPase</fullName>
    </submittedName>
</protein>
<dbReference type="RefSeq" id="WP_338503611.1">
    <property type="nucleotide sequence ID" value="NZ_CP145607.1"/>
</dbReference>
<dbReference type="InterPro" id="IPR003959">
    <property type="entry name" value="ATPase_AAA_core"/>
</dbReference>
<dbReference type="Pfam" id="PF13304">
    <property type="entry name" value="AAA_21"/>
    <property type="match status" value="1"/>
</dbReference>
<feature type="domain" description="ATPase AAA-type core" evidence="1">
    <location>
        <begin position="23"/>
        <end position="354"/>
    </location>
</feature>
<name>A0ABZ2G0N8_9SPHN</name>
<dbReference type="EMBL" id="CP145607">
    <property type="protein sequence ID" value="WWM70661.1"/>
    <property type="molecule type" value="Genomic_DNA"/>
</dbReference>
<dbReference type="Proteomes" id="UP001382935">
    <property type="component" value="Chromosome"/>
</dbReference>
<gene>
    <name evidence="2" type="ORF">V6R86_08245</name>
</gene>
<dbReference type="InterPro" id="IPR014555">
    <property type="entry name" value="RecF-like"/>
</dbReference>